<evidence type="ECO:0000256" key="5">
    <source>
        <dbReference type="ARBA" id="ARBA00023043"/>
    </source>
</evidence>
<evidence type="ECO:0000256" key="6">
    <source>
        <dbReference type="SAM" id="MobiDB-lite"/>
    </source>
</evidence>
<name>A0A8C5ANW8_GADMO</name>
<dbReference type="InterPro" id="IPR004148">
    <property type="entry name" value="BAR_dom"/>
</dbReference>
<dbReference type="PANTHER" id="PTHR33480:SF5">
    <property type="entry name" value="SI:DKEY-51D8.9"/>
    <property type="match status" value="1"/>
</dbReference>
<dbReference type="GeneTree" id="ENSGT00940000165604"/>
<proteinExistence type="predicted"/>
<feature type="compositionally biased region" description="Acidic residues" evidence="6">
    <location>
        <begin position="525"/>
        <end position="540"/>
    </location>
</feature>
<dbReference type="Pfam" id="PF16746">
    <property type="entry name" value="BAR_3"/>
    <property type="match status" value="1"/>
</dbReference>
<keyword evidence="4" id="KW-0862">Zinc</keyword>
<evidence type="ECO:0000256" key="3">
    <source>
        <dbReference type="ARBA" id="ARBA00022771"/>
    </source>
</evidence>
<evidence type="ECO:0000313" key="8">
    <source>
        <dbReference type="Ensembl" id="ENSGMOP00000034635.1"/>
    </source>
</evidence>
<keyword evidence="1" id="KW-0479">Metal-binding</keyword>
<feature type="compositionally biased region" description="Basic residues" evidence="6">
    <location>
        <begin position="654"/>
        <end position="663"/>
    </location>
</feature>
<feature type="compositionally biased region" description="Basic and acidic residues" evidence="6">
    <location>
        <begin position="560"/>
        <end position="572"/>
    </location>
</feature>
<keyword evidence="9" id="KW-1185">Reference proteome</keyword>
<keyword evidence="2" id="KW-0677">Repeat</keyword>
<dbReference type="Ensembl" id="ENSGMOT00000043157.1">
    <property type="protein sequence ID" value="ENSGMOP00000034635.1"/>
    <property type="gene ID" value="ENSGMOG00000030278.1"/>
</dbReference>
<dbReference type="CDD" id="cd07603">
    <property type="entry name" value="BAR_ACAPs"/>
    <property type="match status" value="1"/>
</dbReference>
<feature type="compositionally biased region" description="Basic and acidic residues" evidence="6">
    <location>
        <begin position="495"/>
        <end position="523"/>
    </location>
</feature>
<keyword evidence="5" id="KW-0040">ANK repeat</keyword>
<organism evidence="8 9">
    <name type="scientific">Gadus morhua</name>
    <name type="common">Atlantic cod</name>
    <dbReference type="NCBI Taxonomy" id="8049"/>
    <lineage>
        <taxon>Eukaryota</taxon>
        <taxon>Metazoa</taxon>
        <taxon>Chordata</taxon>
        <taxon>Craniata</taxon>
        <taxon>Vertebrata</taxon>
        <taxon>Euteleostomi</taxon>
        <taxon>Actinopterygii</taxon>
        <taxon>Neopterygii</taxon>
        <taxon>Teleostei</taxon>
        <taxon>Neoteleostei</taxon>
        <taxon>Acanthomorphata</taxon>
        <taxon>Zeiogadaria</taxon>
        <taxon>Gadariae</taxon>
        <taxon>Gadiformes</taxon>
        <taxon>Gadoidei</taxon>
        <taxon>Gadidae</taxon>
        <taxon>Gadus</taxon>
    </lineage>
</organism>
<evidence type="ECO:0000313" key="9">
    <source>
        <dbReference type="Proteomes" id="UP000694546"/>
    </source>
</evidence>
<dbReference type="GO" id="GO:0008270">
    <property type="term" value="F:zinc ion binding"/>
    <property type="evidence" value="ECO:0007669"/>
    <property type="project" value="UniProtKB-KW"/>
</dbReference>
<dbReference type="Gene3D" id="1.20.1270.60">
    <property type="entry name" value="Arfaptin homology (AH) domain/BAR domain"/>
    <property type="match status" value="1"/>
</dbReference>
<accession>A0A8C5ANW8</accession>
<evidence type="ECO:0000256" key="2">
    <source>
        <dbReference type="ARBA" id="ARBA00022737"/>
    </source>
</evidence>
<feature type="domain" description="BAR" evidence="7">
    <location>
        <begin position="5"/>
        <end position="238"/>
    </location>
</feature>
<evidence type="ECO:0000256" key="1">
    <source>
        <dbReference type="ARBA" id="ARBA00022723"/>
    </source>
</evidence>
<reference evidence="8" key="1">
    <citation type="submission" date="2025-08" db="UniProtKB">
        <authorList>
            <consortium name="Ensembl"/>
        </authorList>
    </citation>
    <scope>IDENTIFICATION</scope>
</reference>
<feature type="region of interest" description="Disordered" evidence="6">
    <location>
        <begin position="464"/>
        <end position="702"/>
    </location>
</feature>
<gene>
    <name evidence="8" type="primary">zgc:162872</name>
</gene>
<dbReference type="SUPFAM" id="SSF103657">
    <property type="entry name" value="BAR/IMD domain-like"/>
    <property type="match status" value="1"/>
</dbReference>
<dbReference type="FunFam" id="1.20.1270.60:FF:000025">
    <property type="entry name" value="arf-GAP with coiled-coil, ANK repeat and PH domain-containing protein 2"/>
    <property type="match status" value="1"/>
</dbReference>
<sequence length="1287" mass="145513">MEVLLDFEECLQDSPVFRLAVDQFESDAAVLELQINKVQKCCSNMVEAGQVYSTANQLFVSSLAELSGLHKKEDSIANCLRQFDQGLNEMVNFHTILLDQTQRAINHQLTSLLNQFFPALGEIRREFVRIGDDLETAALKNAQVSRHKESDTERASHLLIATRKCYQHFALDYCLQLNNFKIQQKVDILNSVFSYFHAQYTFFHQGFDLLKDLEPTMKTMATQLAQLSADCTVKRKDLEKHHLLVQQRMAGPIGSERLTDRWNLLVKEEIVTDEDKHMDIKMEDLSLHANSQCDEQDQFEQNDTPPQAEDLISENPNEQLNIAPDEEVEDMDYGCLPEQTKEYSGDDCVPEQTKEDSADDCVLELPEKEMGDDCVPELPEKNMGDDCVLELPEKEMGDDCVPELPEKNMGDDCVLELPEKEMGDDCVLELSEKDLGDDCFLELSEKELGDDCFLELLEKELGDDCFPEQTEKNSGDDFFLEQTEENAGVDIFPEQSEKDFGDVRVPEQTKEDSGEDFFLKQAEENSGDDCDPEQTEEVSGDDSVLKQTEKNSGVDCFPEQSEKDLGDVRVPEQTEEDSGDDFFQELSEEDSGDEYVPRQTDEDSGDDSDPEQSEEDSGDDCIPKQTEEDCVSEQTDKHSKSVPEATMGNGGWKDHRRSTRASKQKALDELGRSTVAMDTKKNPRKPGAGGEGPNTNQTDIESENENVVIHSSVKINGRRKSKLQYCLFCMKPVAKISRHLKHTHKYLPEVVDAFGFPKCSKERRKRLNFLRIQGNFKHNTAVLKSGKGELVPSRRPKGASKPEDFKHCGYCKVLFQKNRLWHHSKSCTLKPTSITTSPRNIESIGCVTPHITRKVWRMVNAMPVDDITAAIRKDRVIIQVGEQLLVKCRNYLKGRKMAIEKMRELGGLLTTAKKVSSFRNMEDFINTQKYMELVDCVKATCEYNSVTGSYGKRALIDKLEKDLMMVSRMLKSKALAANDVDSVDKARSFQDVHKERWRDFVFSAAPPPTVGKFTEDVQRLHLFLGEKHDEGMCELLREPSPESWTALVKVCLTQVFLFNYQQEHVVSSLTVSDFLSSEATCWSPDHSLTEVQKILSRNFAKIVVKKSDASPASVLLTPKMLCTLNLIVEKREECGVVKENQYLFGQPSELSHYHCSECLIDFAKVCGTRSPTVLMDTELRSHTAILSTVLNLCTTDTGLLAELVGHDLATPPGYYCPPLKTCQLARIAEVLLAREAGATGQFQGKCLDAIEVNLREKVFLGRIRRRLAYGVTGRLWGSCGQLVYRYR</sequence>
<feature type="compositionally biased region" description="Acidic residues" evidence="6">
    <location>
        <begin position="573"/>
        <end position="593"/>
    </location>
</feature>
<reference evidence="8" key="2">
    <citation type="submission" date="2025-09" db="UniProtKB">
        <authorList>
            <consortium name="Ensembl"/>
        </authorList>
    </citation>
    <scope>IDENTIFICATION</scope>
</reference>
<dbReference type="GO" id="GO:0005737">
    <property type="term" value="C:cytoplasm"/>
    <property type="evidence" value="ECO:0007669"/>
    <property type="project" value="InterPro"/>
</dbReference>
<protein>
    <recommendedName>
        <fullName evidence="7">BAR domain-containing protein</fullName>
    </recommendedName>
</protein>
<dbReference type="PANTHER" id="PTHR33480">
    <property type="entry name" value="SET DOMAIN-CONTAINING PROTEIN-RELATED"/>
    <property type="match status" value="1"/>
</dbReference>
<feature type="compositionally biased region" description="Acidic residues" evidence="6">
    <location>
        <begin position="602"/>
        <end position="619"/>
    </location>
</feature>
<dbReference type="Proteomes" id="UP000694546">
    <property type="component" value="Chromosome 16"/>
</dbReference>
<evidence type="ECO:0000259" key="7">
    <source>
        <dbReference type="Pfam" id="PF16746"/>
    </source>
</evidence>
<keyword evidence="3" id="KW-0863">Zinc-finger</keyword>
<evidence type="ECO:0000256" key="4">
    <source>
        <dbReference type="ARBA" id="ARBA00022833"/>
    </source>
</evidence>
<dbReference type="InterPro" id="IPR027267">
    <property type="entry name" value="AH/BAR_dom_sf"/>
</dbReference>